<feature type="region of interest" description="Disordered" evidence="1">
    <location>
        <begin position="134"/>
        <end position="211"/>
    </location>
</feature>
<dbReference type="OrthoDB" id="3269405at2759"/>
<dbReference type="EMBL" id="SGPK01000275">
    <property type="protein sequence ID" value="THH05254.1"/>
    <property type="molecule type" value="Genomic_DNA"/>
</dbReference>
<organism evidence="2 3">
    <name type="scientific">Phellinidium pouzarii</name>
    <dbReference type="NCBI Taxonomy" id="167371"/>
    <lineage>
        <taxon>Eukaryota</taxon>
        <taxon>Fungi</taxon>
        <taxon>Dikarya</taxon>
        <taxon>Basidiomycota</taxon>
        <taxon>Agaricomycotina</taxon>
        <taxon>Agaricomycetes</taxon>
        <taxon>Hymenochaetales</taxon>
        <taxon>Hymenochaetaceae</taxon>
        <taxon>Phellinidium</taxon>
    </lineage>
</organism>
<evidence type="ECO:0000313" key="2">
    <source>
        <dbReference type="EMBL" id="THH05254.1"/>
    </source>
</evidence>
<feature type="compositionally biased region" description="Polar residues" evidence="1">
    <location>
        <begin position="134"/>
        <end position="176"/>
    </location>
</feature>
<name>A0A4S4L1Z2_9AGAM</name>
<dbReference type="Proteomes" id="UP000308199">
    <property type="component" value="Unassembled WGS sequence"/>
</dbReference>
<feature type="compositionally biased region" description="Low complexity" evidence="1">
    <location>
        <begin position="183"/>
        <end position="198"/>
    </location>
</feature>
<protein>
    <submittedName>
        <fullName evidence="2">Uncharacterized protein</fullName>
    </submittedName>
</protein>
<evidence type="ECO:0000256" key="1">
    <source>
        <dbReference type="SAM" id="MobiDB-lite"/>
    </source>
</evidence>
<comment type="caution">
    <text evidence="2">The sequence shown here is derived from an EMBL/GenBank/DDBJ whole genome shotgun (WGS) entry which is preliminary data.</text>
</comment>
<dbReference type="AlphaFoldDB" id="A0A4S4L1Z2"/>
<sequence length="532" mass="58649">MAHCNINIVKPEDEVELPFTNALHFQTDIGNHFGTPFNDKYILPSSIDRYSYPHTSSGFINNSHLSRPHLTQLSTGTYFPEMQHASNSSGRSNSFCPNSMESNYATDENASSMPSEWVFVHDIYADPNSPSNFVAGSPAQSHGWSPLTPNTPLLSVEPSPTASSYPSPGSQGSCDSSGRVLMLSPSPDVRSSSVSALSETTTGLHTSPVSPHAGMHPAQYYSQYGADVQLPSPHMYPQTQAHQETYSGWNNLGENMDMVHYTDLPENYIVPSTLSPSTFSHFPSMPSLSPGEQASHNRLPSDVPVHTLRSSYNLDALSAAPVPVLHPAFRGEDYHRRSPIEIPSAPIFRPMGGEQHTRSRLPSTSSVVTAYHSAYDEQDPHNGPSSEDPASVPFLPYSTFPQPGPVVPQKIYKPQTASDQRRYVEEVRFDPPIYFHSQNPMQNGISLTDALASRFNRLLGRDDPLFQTRGPSISVRLVWPCYDAWSRQIPTRDFKSPPGPITRCKLAKNVAKTILRSTKIAQWIPGQIFAGE</sequence>
<reference evidence="2 3" key="1">
    <citation type="submission" date="2019-02" db="EMBL/GenBank/DDBJ databases">
        <title>Genome sequencing of the rare red list fungi Phellinidium pouzarii.</title>
        <authorList>
            <person name="Buettner E."/>
            <person name="Kellner H."/>
        </authorList>
    </citation>
    <scope>NUCLEOTIDE SEQUENCE [LARGE SCALE GENOMIC DNA]</scope>
    <source>
        <strain evidence="2 3">DSM 108285</strain>
    </source>
</reference>
<evidence type="ECO:0000313" key="3">
    <source>
        <dbReference type="Proteomes" id="UP000308199"/>
    </source>
</evidence>
<keyword evidence="3" id="KW-1185">Reference proteome</keyword>
<gene>
    <name evidence="2" type="ORF">EW145_g4930</name>
</gene>
<accession>A0A4S4L1Z2</accession>
<feature type="compositionally biased region" description="Polar residues" evidence="1">
    <location>
        <begin position="199"/>
        <end position="209"/>
    </location>
</feature>
<proteinExistence type="predicted"/>